<keyword evidence="10" id="KW-0547">Nucleotide-binding</keyword>
<accession>A0A5Q2N371</accession>
<dbReference type="Pfam" id="PF00391">
    <property type="entry name" value="PEP-utilizers"/>
    <property type="match status" value="1"/>
</dbReference>
<dbReference type="Pfam" id="PF02887">
    <property type="entry name" value="PK_C"/>
    <property type="match status" value="1"/>
</dbReference>
<keyword evidence="13 18" id="KW-0460">Magnesium</keyword>
<dbReference type="SUPFAM" id="SSF51621">
    <property type="entry name" value="Phosphoenolpyruvate/pyruvate domain"/>
    <property type="match status" value="1"/>
</dbReference>
<evidence type="ECO:0000256" key="6">
    <source>
        <dbReference type="ARBA" id="ARBA00012142"/>
    </source>
</evidence>
<dbReference type="EMBL" id="CP045875">
    <property type="protein sequence ID" value="QGG49428.1"/>
    <property type="molecule type" value="Genomic_DNA"/>
</dbReference>
<dbReference type="Gene3D" id="2.40.33.10">
    <property type="entry name" value="PK beta-barrel domain-like"/>
    <property type="match status" value="1"/>
</dbReference>
<dbReference type="InterPro" id="IPR001697">
    <property type="entry name" value="Pyr_Knase"/>
</dbReference>
<protein>
    <recommendedName>
        <fullName evidence="7 17">Pyruvate kinase</fullName>
        <ecNumber evidence="6 17">2.7.1.40</ecNumber>
    </recommendedName>
</protein>
<dbReference type="InterPro" id="IPR011037">
    <property type="entry name" value="Pyrv_Knase-like_insert_dom_sf"/>
</dbReference>
<evidence type="ECO:0000259" key="20">
    <source>
        <dbReference type="Pfam" id="PF00391"/>
    </source>
</evidence>
<comment type="similarity">
    <text evidence="5 18">Belongs to the pyruvate kinase family.</text>
</comment>
<dbReference type="NCBIfam" id="NF004978">
    <property type="entry name" value="PRK06354.1"/>
    <property type="match status" value="1"/>
</dbReference>
<gene>
    <name evidence="22" type="ORF">FTV88_3363</name>
</gene>
<dbReference type="InterPro" id="IPR015813">
    <property type="entry name" value="Pyrv/PenolPyrv_kinase-like_dom"/>
</dbReference>
<keyword evidence="16 22" id="KW-0670">Pyruvate</keyword>
<keyword evidence="9" id="KW-0479">Metal-binding</keyword>
<dbReference type="FunFam" id="2.40.33.10:FF:000001">
    <property type="entry name" value="Pyruvate kinase"/>
    <property type="match status" value="1"/>
</dbReference>
<evidence type="ECO:0000256" key="5">
    <source>
        <dbReference type="ARBA" id="ARBA00008663"/>
    </source>
</evidence>
<dbReference type="UniPathway" id="UPA00109">
    <property type="reaction ID" value="UER00188"/>
</dbReference>
<dbReference type="SUPFAM" id="SSF52009">
    <property type="entry name" value="Phosphohistidine domain"/>
    <property type="match status" value="1"/>
</dbReference>
<keyword evidence="23" id="KW-1185">Reference proteome</keyword>
<comment type="cofactor">
    <cofactor evidence="1">
        <name>Mg(2+)</name>
        <dbReference type="ChEBI" id="CHEBI:18420"/>
    </cofactor>
</comment>
<evidence type="ECO:0000256" key="2">
    <source>
        <dbReference type="ARBA" id="ARBA00001958"/>
    </source>
</evidence>
<dbReference type="Proteomes" id="UP000366051">
    <property type="component" value="Chromosome"/>
</dbReference>
<keyword evidence="14" id="KW-0630">Potassium</keyword>
<dbReference type="RefSeq" id="WP_153726421.1">
    <property type="nucleotide sequence ID" value="NZ_CP045875.1"/>
</dbReference>
<evidence type="ECO:0000256" key="17">
    <source>
        <dbReference type="NCBIfam" id="TIGR01064"/>
    </source>
</evidence>
<dbReference type="PANTHER" id="PTHR11817">
    <property type="entry name" value="PYRUVATE KINASE"/>
    <property type="match status" value="1"/>
</dbReference>
<feature type="domain" description="Pyruvate kinase barrel" evidence="19">
    <location>
        <begin position="3"/>
        <end position="323"/>
    </location>
</feature>
<dbReference type="PRINTS" id="PR01050">
    <property type="entry name" value="PYRUVTKNASE"/>
</dbReference>
<keyword evidence="15 18" id="KW-0324">Glycolysis</keyword>
<keyword evidence="8 18" id="KW-0808">Transferase</keyword>
<evidence type="ECO:0000259" key="21">
    <source>
        <dbReference type="Pfam" id="PF02887"/>
    </source>
</evidence>
<dbReference type="GO" id="GO:0000287">
    <property type="term" value="F:magnesium ion binding"/>
    <property type="evidence" value="ECO:0007669"/>
    <property type="project" value="UniProtKB-UniRule"/>
</dbReference>
<feature type="domain" description="Pyruvate kinase C-terminal" evidence="21">
    <location>
        <begin position="358"/>
        <end position="469"/>
    </location>
</feature>
<dbReference type="Gene3D" id="3.50.30.10">
    <property type="entry name" value="Phosphohistidine domain"/>
    <property type="match status" value="1"/>
</dbReference>
<dbReference type="KEGG" id="hcv:FTV88_3363"/>
<dbReference type="GO" id="GO:0005524">
    <property type="term" value="F:ATP binding"/>
    <property type="evidence" value="ECO:0007669"/>
    <property type="project" value="UniProtKB-KW"/>
</dbReference>
<dbReference type="FunFam" id="3.20.20.60:FF:000001">
    <property type="entry name" value="Pyruvate kinase"/>
    <property type="match status" value="1"/>
</dbReference>
<dbReference type="GO" id="GO:0016301">
    <property type="term" value="F:kinase activity"/>
    <property type="evidence" value="ECO:0007669"/>
    <property type="project" value="UniProtKB-KW"/>
</dbReference>
<evidence type="ECO:0000256" key="12">
    <source>
        <dbReference type="ARBA" id="ARBA00022840"/>
    </source>
</evidence>
<dbReference type="SUPFAM" id="SSF52935">
    <property type="entry name" value="PK C-terminal domain-like"/>
    <property type="match status" value="1"/>
</dbReference>
<dbReference type="InterPro" id="IPR036637">
    <property type="entry name" value="Phosphohistidine_dom_sf"/>
</dbReference>
<evidence type="ECO:0000256" key="14">
    <source>
        <dbReference type="ARBA" id="ARBA00022958"/>
    </source>
</evidence>
<evidence type="ECO:0000256" key="7">
    <source>
        <dbReference type="ARBA" id="ARBA00018587"/>
    </source>
</evidence>
<evidence type="ECO:0000256" key="18">
    <source>
        <dbReference type="RuleBase" id="RU000504"/>
    </source>
</evidence>
<dbReference type="InterPro" id="IPR015806">
    <property type="entry name" value="Pyrv_Knase_insert_dom_sf"/>
</dbReference>
<evidence type="ECO:0000259" key="19">
    <source>
        <dbReference type="Pfam" id="PF00224"/>
    </source>
</evidence>
<evidence type="ECO:0000256" key="13">
    <source>
        <dbReference type="ARBA" id="ARBA00022842"/>
    </source>
</evidence>
<dbReference type="Gene3D" id="3.20.20.60">
    <property type="entry name" value="Phosphoenolpyruvate-binding domains"/>
    <property type="match status" value="1"/>
</dbReference>
<organism evidence="22 23">
    <name type="scientific">Heliorestis convoluta</name>
    <dbReference type="NCBI Taxonomy" id="356322"/>
    <lineage>
        <taxon>Bacteria</taxon>
        <taxon>Bacillati</taxon>
        <taxon>Bacillota</taxon>
        <taxon>Clostridia</taxon>
        <taxon>Eubacteriales</taxon>
        <taxon>Heliobacteriaceae</taxon>
        <taxon>Heliorestis</taxon>
    </lineage>
</organism>
<evidence type="ECO:0000256" key="15">
    <source>
        <dbReference type="ARBA" id="ARBA00023152"/>
    </source>
</evidence>
<feature type="domain" description="PEP-utilising enzyme mobile" evidence="20">
    <location>
        <begin position="502"/>
        <end position="573"/>
    </location>
</feature>
<dbReference type="InterPro" id="IPR015795">
    <property type="entry name" value="Pyrv_Knase_C"/>
</dbReference>
<keyword evidence="12" id="KW-0067">ATP-binding</keyword>
<reference evidence="23" key="1">
    <citation type="submission" date="2019-11" db="EMBL/GenBank/DDBJ databases">
        <title>Genome sequence of Heliorestis convoluta strain HH, an alkaliphilic and minimalistic phototrophic bacterium from a soda lake in Egypt.</title>
        <authorList>
            <person name="Dewey E.D."/>
            <person name="Stokes L.M."/>
            <person name="Burchell B.M."/>
            <person name="Shaffer K.N."/>
            <person name="Huntington A.M."/>
            <person name="Baker J.M."/>
            <person name="Nadendla S."/>
            <person name="Giglio M.G."/>
            <person name="Touchman J.W."/>
            <person name="Blankenship R.E."/>
            <person name="Madigan M.T."/>
            <person name="Sattley W.M."/>
        </authorList>
    </citation>
    <scope>NUCLEOTIDE SEQUENCE [LARGE SCALE GENOMIC DNA]</scope>
    <source>
        <strain evidence="23">HH</strain>
    </source>
</reference>
<evidence type="ECO:0000256" key="11">
    <source>
        <dbReference type="ARBA" id="ARBA00022777"/>
    </source>
</evidence>
<comment type="pathway">
    <text evidence="3 18">Carbohydrate degradation; glycolysis; pyruvate from D-glyceraldehyde 3-phosphate: step 5/5.</text>
</comment>
<keyword evidence="11 18" id="KW-0418">Kinase</keyword>
<dbReference type="Gene3D" id="3.40.1380.20">
    <property type="entry name" value="Pyruvate kinase, C-terminal domain"/>
    <property type="match status" value="1"/>
</dbReference>
<dbReference type="SUPFAM" id="SSF50800">
    <property type="entry name" value="PK beta-barrel domain-like"/>
    <property type="match status" value="1"/>
</dbReference>
<dbReference type="InterPro" id="IPR015793">
    <property type="entry name" value="Pyrv_Knase_brl"/>
</dbReference>
<evidence type="ECO:0000256" key="16">
    <source>
        <dbReference type="ARBA" id="ARBA00023317"/>
    </source>
</evidence>
<proteinExistence type="inferred from homology"/>
<dbReference type="GO" id="GO:0006950">
    <property type="term" value="P:response to stress"/>
    <property type="evidence" value="ECO:0007669"/>
    <property type="project" value="UniProtKB-ARBA"/>
</dbReference>
<dbReference type="GO" id="GO:0030955">
    <property type="term" value="F:potassium ion binding"/>
    <property type="evidence" value="ECO:0007669"/>
    <property type="project" value="UniProtKB-UniRule"/>
</dbReference>
<evidence type="ECO:0000313" key="22">
    <source>
        <dbReference type="EMBL" id="QGG49428.1"/>
    </source>
</evidence>
<evidence type="ECO:0000313" key="23">
    <source>
        <dbReference type="Proteomes" id="UP000366051"/>
    </source>
</evidence>
<evidence type="ECO:0000256" key="9">
    <source>
        <dbReference type="ARBA" id="ARBA00022723"/>
    </source>
</evidence>
<dbReference type="AlphaFoldDB" id="A0A5Q2N371"/>
<comment type="cofactor">
    <cofactor evidence="2">
        <name>K(+)</name>
        <dbReference type="ChEBI" id="CHEBI:29103"/>
    </cofactor>
</comment>
<dbReference type="InterPro" id="IPR008279">
    <property type="entry name" value="PEP-util_enz_mobile_dom"/>
</dbReference>
<dbReference type="NCBIfam" id="TIGR01064">
    <property type="entry name" value="pyruv_kin"/>
    <property type="match status" value="1"/>
</dbReference>
<dbReference type="InterPro" id="IPR040442">
    <property type="entry name" value="Pyrv_kinase-like_dom_sf"/>
</dbReference>
<evidence type="ECO:0000256" key="1">
    <source>
        <dbReference type="ARBA" id="ARBA00001946"/>
    </source>
</evidence>
<evidence type="ECO:0000256" key="10">
    <source>
        <dbReference type="ARBA" id="ARBA00022741"/>
    </source>
</evidence>
<dbReference type="NCBIfam" id="NF004491">
    <property type="entry name" value="PRK05826.1"/>
    <property type="match status" value="1"/>
</dbReference>
<comment type="similarity">
    <text evidence="4">In the C-terminal section; belongs to the PEP-utilizing enzyme family.</text>
</comment>
<dbReference type="EC" id="2.7.1.40" evidence="6 17"/>
<evidence type="ECO:0000256" key="3">
    <source>
        <dbReference type="ARBA" id="ARBA00004997"/>
    </source>
</evidence>
<evidence type="ECO:0000256" key="4">
    <source>
        <dbReference type="ARBA" id="ARBA00006237"/>
    </source>
</evidence>
<comment type="catalytic activity">
    <reaction evidence="18">
        <text>pyruvate + ATP = phosphoenolpyruvate + ADP + H(+)</text>
        <dbReference type="Rhea" id="RHEA:18157"/>
        <dbReference type="ChEBI" id="CHEBI:15361"/>
        <dbReference type="ChEBI" id="CHEBI:15378"/>
        <dbReference type="ChEBI" id="CHEBI:30616"/>
        <dbReference type="ChEBI" id="CHEBI:58702"/>
        <dbReference type="ChEBI" id="CHEBI:456216"/>
        <dbReference type="EC" id="2.7.1.40"/>
    </reaction>
</comment>
<dbReference type="GO" id="GO:0004743">
    <property type="term" value="F:pyruvate kinase activity"/>
    <property type="evidence" value="ECO:0007669"/>
    <property type="project" value="UniProtKB-UniRule"/>
</dbReference>
<evidence type="ECO:0000256" key="8">
    <source>
        <dbReference type="ARBA" id="ARBA00022679"/>
    </source>
</evidence>
<dbReference type="Pfam" id="PF00224">
    <property type="entry name" value="PK"/>
    <property type="match status" value="1"/>
</dbReference>
<name>A0A5Q2N371_9FIRM</name>
<sequence>MIKKTKIVCTVGPSTDQETVLDQMIAAGMNIARFNFSHGTHADHSKRIAMVRAAAQRSRKPIALMLDTKGPEMRVGQFVDQKVYLQAGQKFTLTAQDRMGTAEGVSVTYKNLPQEVWPGVKILLADGLISLVVDKVEGTEIITTVQNSGEIHNNKRVAVPGVLINLPPLSEQDIKDLYFGVEQDMDCIAASFVQRASDILAIRKVLEDAGGDMAIIAKIESPTGVDHIDEILHVADGIMVARGDLGIEIPAEDVPLVQKMLIQKCNQQGKPVITATQMLESMMVNPRPTRAEASDVANAIMDGTDAVMLSGETAAGLYPVEAVETMARIAIRTEKDLRYENLFLQKGMTIESTTTDGVSHATVQMAHELGATAIVTATYSGYTARMVSKYRPKAPIIALTPKEKTTRVAQLLWGVYPLLTKRFQNSDEIVNDGLGVATQAELIQNGDLVIVTAGMPFGTPGTTNMIRVHLVAHVILRGQGIGHESVQGKVRLIKNYEDLHKFQEGDIMVVAGIDEETAPYATKAAALITEEAGLSSNAVIVGINCRIPVIVNAGGALASLQDGMIVTVDALRGFVYEGEIQVR</sequence>
<dbReference type="InterPro" id="IPR036918">
    <property type="entry name" value="Pyrv_Knase_C_sf"/>
</dbReference>
<dbReference type="OrthoDB" id="9812123at2"/>